<dbReference type="HAMAP" id="MF_00093">
    <property type="entry name" value="Rel_fac_1"/>
    <property type="match status" value="1"/>
</dbReference>
<keyword evidence="5 7" id="KW-0963">Cytoplasm</keyword>
<dbReference type="Gene3D" id="3.30.160.20">
    <property type="match status" value="1"/>
</dbReference>
<dbReference type="Gene3D" id="6.10.140.1950">
    <property type="match status" value="1"/>
</dbReference>
<accession>A0AAE5AHS8</accession>
<dbReference type="FunFam" id="3.30.70.1660:FF:000002">
    <property type="entry name" value="Peptide chain release factor 1"/>
    <property type="match status" value="1"/>
</dbReference>
<dbReference type="EMBL" id="JARGYU010000002">
    <property type="protein sequence ID" value="MDZ5761341.1"/>
    <property type="molecule type" value="Genomic_DNA"/>
</dbReference>
<dbReference type="Pfam" id="PF03462">
    <property type="entry name" value="PCRF"/>
    <property type="match status" value="1"/>
</dbReference>
<keyword evidence="6 7" id="KW-0648">Protein biosynthesis</keyword>
<feature type="modified residue" description="N5-methylglutamine" evidence="7">
    <location>
        <position position="234"/>
    </location>
</feature>
<dbReference type="Pfam" id="PF00472">
    <property type="entry name" value="RF-1"/>
    <property type="match status" value="1"/>
</dbReference>
<keyword evidence="4 7" id="KW-0488">Methylation</keyword>
<dbReference type="Proteomes" id="UP001289135">
    <property type="component" value="Unassembled WGS sequence"/>
</dbReference>
<evidence type="ECO:0000256" key="7">
    <source>
        <dbReference type="HAMAP-Rule" id="MF_00093"/>
    </source>
</evidence>
<reference evidence="10" key="1">
    <citation type="submission" date="2023-02" db="EMBL/GenBank/DDBJ databases">
        <title>Host association and intracellularity evolved multiple times independently in the Rickettsiales.</title>
        <authorList>
            <person name="Castelli M."/>
            <person name="Nardi T."/>
            <person name="Gammuto L."/>
            <person name="Bellinzona G."/>
            <person name="Sabaneyeva E."/>
            <person name="Potekhin A."/>
            <person name="Serra V."/>
            <person name="Petroni G."/>
            <person name="Sassera D."/>
        </authorList>
    </citation>
    <scope>NUCLEOTIDE SEQUENCE</scope>
    <source>
        <strain evidence="10">USBL-36I1</strain>
    </source>
</reference>
<organism evidence="10 11">
    <name type="scientific">Lyticum sinuosum</name>
    <dbReference type="NCBI Taxonomy" id="1332059"/>
    <lineage>
        <taxon>Bacteria</taxon>
        <taxon>Pseudomonadati</taxon>
        <taxon>Pseudomonadota</taxon>
        <taxon>Alphaproteobacteria</taxon>
        <taxon>Rickettsiales</taxon>
        <taxon>Lyticum</taxon>
    </lineage>
</organism>
<dbReference type="GO" id="GO:0016149">
    <property type="term" value="F:translation release factor activity, codon specific"/>
    <property type="evidence" value="ECO:0007669"/>
    <property type="project" value="UniProtKB-UniRule"/>
</dbReference>
<dbReference type="PANTHER" id="PTHR43804">
    <property type="entry name" value="LD18447P"/>
    <property type="match status" value="1"/>
</dbReference>
<dbReference type="RefSeq" id="WP_322498770.1">
    <property type="nucleotide sequence ID" value="NZ_JARGYU010000002.1"/>
</dbReference>
<proteinExistence type="inferred from homology"/>
<dbReference type="NCBIfam" id="TIGR00019">
    <property type="entry name" value="prfA"/>
    <property type="match status" value="1"/>
</dbReference>
<dbReference type="InterPro" id="IPR050057">
    <property type="entry name" value="Prokaryotic/Mito_RF"/>
</dbReference>
<dbReference type="GO" id="GO:0005829">
    <property type="term" value="C:cytosol"/>
    <property type="evidence" value="ECO:0007669"/>
    <property type="project" value="UniProtKB-ARBA"/>
</dbReference>
<name>A0AAE5AHS8_9RICK</name>
<dbReference type="Gene3D" id="3.30.70.1660">
    <property type="match status" value="2"/>
</dbReference>
<comment type="caution">
    <text evidence="10">The sequence shown here is derived from an EMBL/GenBank/DDBJ whole genome shotgun (WGS) entry which is preliminary data.</text>
</comment>
<dbReference type="NCBIfam" id="NF001859">
    <property type="entry name" value="PRK00591.1"/>
    <property type="match status" value="1"/>
</dbReference>
<dbReference type="InterPro" id="IPR005139">
    <property type="entry name" value="PCRF"/>
</dbReference>
<dbReference type="PANTHER" id="PTHR43804:SF7">
    <property type="entry name" value="LD18447P"/>
    <property type="match status" value="1"/>
</dbReference>
<evidence type="ECO:0000313" key="10">
    <source>
        <dbReference type="EMBL" id="MDZ5761341.1"/>
    </source>
</evidence>
<evidence type="ECO:0000256" key="5">
    <source>
        <dbReference type="ARBA" id="ARBA00022490"/>
    </source>
</evidence>
<protein>
    <recommendedName>
        <fullName evidence="7 8">Peptide chain release factor 1</fullName>
        <shortName evidence="7">RF-1</shortName>
    </recommendedName>
</protein>
<comment type="PTM">
    <text evidence="7">Methylated by PrmC. Methylation increases the termination efficiency of RF1.</text>
</comment>
<evidence type="ECO:0000313" key="11">
    <source>
        <dbReference type="Proteomes" id="UP001289135"/>
    </source>
</evidence>
<evidence type="ECO:0000256" key="4">
    <source>
        <dbReference type="ARBA" id="ARBA00022481"/>
    </source>
</evidence>
<dbReference type="InterPro" id="IPR045853">
    <property type="entry name" value="Pep_chain_release_fac_I_sf"/>
</dbReference>
<comment type="function">
    <text evidence="1 7">Peptide chain release factor 1 directs the termination of translation in response to the peptide chain termination codons UAG and UAA.</text>
</comment>
<comment type="similarity">
    <text evidence="3 7">Belongs to the prokaryotic/mitochondrial release factor family.</text>
</comment>
<feature type="domain" description="Prokaryotic-type class I peptide chain release factors" evidence="9">
    <location>
        <begin position="227"/>
        <end position="243"/>
    </location>
</feature>
<sequence length="359" mass="41271">MSLIEKLQAIVKKYEELNQKMLEITSSNEYQQNAKDVSEIENIIPYAKAYLERNKEISEINEILENTQKDDKEMVDMFNSELLILKEDVKNLDLQLRYLLLPKDKADDKGVILELRCGTGGEEAALFCAVLFRMYKRYSEKKRWKFEILEYQNTGLDGCKEASVSINGESVYAHLKFESGVHRVQRVPDTESNGRIHTSTATVAILPEAEDFEVEIKESEIKIDVYRSSGAGGQHVNTTDSAVRITHIPTGTVVCQQDEKSQHKNKAKALKILRARIYDMQRQSVEDERSEARRIMVGSGDRSERIRTYNYPQNRVTDHRINVTSYNLESVINDGDIDQFIEKLITENQMAMLANYNNI</sequence>
<gene>
    <name evidence="7" type="primary">prfA</name>
    <name evidence="10" type="ORF">Lyticum_00514</name>
</gene>
<dbReference type="PROSITE" id="PS00745">
    <property type="entry name" value="RF_PROK_I"/>
    <property type="match status" value="1"/>
</dbReference>
<evidence type="ECO:0000256" key="6">
    <source>
        <dbReference type="ARBA" id="ARBA00022917"/>
    </source>
</evidence>
<evidence type="ECO:0000256" key="3">
    <source>
        <dbReference type="ARBA" id="ARBA00010835"/>
    </source>
</evidence>
<comment type="subcellular location">
    <subcellularLocation>
        <location evidence="2 7">Cytoplasm</location>
    </subcellularLocation>
</comment>
<dbReference type="SUPFAM" id="SSF75620">
    <property type="entry name" value="Release factor"/>
    <property type="match status" value="1"/>
</dbReference>
<evidence type="ECO:0000256" key="2">
    <source>
        <dbReference type="ARBA" id="ARBA00004496"/>
    </source>
</evidence>
<evidence type="ECO:0000259" key="9">
    <source>
        <dbReference type="PROSITE" id="PS00745"/>
    </source>
</evidence>
<dbReference type="FunFam" id="3.30.160.20:FF:000004">
    <property type="entry name" value="Peptide chain release factor 1"/>
    <property type="match status" value="1"/>
</dbReference>
<dbReference type="InterPro" id="IPR004373">
    <property type="entry name" value="RF-1"/>
</dbReference>
<dbReference type="SMART" id="SM00937">
    <property type="entry name" value="PCRF"/>
    <property type="match status" value="1"/>
</dbReference>
<dbReference type="AlphaFoldDB" id="A0AAE5AHS8"/>
<dbReference type="InterPro" id="IPR000352">
    <property type="entry name" value="Pep_chain_release_fac_I"/>
</dbReference>
<evidence type="ECO:0000256" key="8">
    <source>
        <dbReference type="NCBIfam" id="TIGR00019"/>
    </source>
</evidence>
<evidence type="ECO:0000256" key="1">
    <source>
        <dbReference type="ARBA" id="ARBA00002986"/>
    </source>
</evidence>
<dbReference type="FunFam" id="3.30.70.1660:FF:000004">
    <property type="entry name" value="Peptide chain release factor 1"/>
    <property type="match status" value="1"/>
</dbReference>
<keyword evidence="11" id="KW-1185">Reference proteome</keyword>